<dbReference type="KEGG" id="mis:MICPUN_59199"/>
<dbReference type="AlphaFoldDB" id="C1E802"/>
<dbReference type="eggNOG" id="ENOG502S5Y7">
    <property type="taxonomic scope" value="Eukaryota"/>
</dbReference>
<dbReference type="CDD" id="cd02796">
    <property type="entry name" value="tRNA_bind_bactPheRS"/>
    <property type="match status" value="1"/>
</dbReference>
<accession>C1E802</accession>
<feature type="domain" description="TRNA-binding" evidence="5">
    <location>
        <begin position="2"/>
        <end position="112"/>
    </location>
</feature>
<protein>
    <recommendedName>
        <fullName evidence="5">tRNA-binding domain-containing protein</fullName>
    </recommendedName>
</protein>
<keyword evidence="1 3" id="KW-0820">tRNA-binding</keyword>
<reference evidence="6 7" key="1">
    <citation type="journal article" date="2009" name="Science">
        <title>Green evolution and dynamic adaptations revealed by genomes of the marine picoeukaryotes Micromonas.</title>
        <authorList>
            <person name="Worden A.Z."/>
            <person name="Lee J.H."/>
            <person name="Mock T."/>
            <person name="Rouze P."/>
            <person name="Simmons M.P."/>
            <person name="Aerts A.L."/>
            <person name="Allen A.E."/>
            <person name="Cuvelier M.L."/>
            <person name="Derelle E."/>
            <person name="Everett M.V."/>
            <person name="Foulon E."/>
            <person name="Grimwood J."/>
            <person name="Gundlach H."/>
            <person name="Henrissat B."/>
            <person name="Napoli C."/>
            <person name="McDonald S.M."/>
            <person name="Parker M.S."/>
            <person name="Rombauts S."/>
            <person name="Salamov A."/>
            <person name="Von Dassow P."/>
            <person name="Badger J.H."/>
            <person name="Coutinho P.M."/>
            <person name="Demir E."/>
            <person name="Dubchak I."/>
            <person name="Gentemann C."/>
            <person name="Eikrem W."/>
            <person name="Gready J.E."/>
            <person name="John U."/>
            <person name="Lanier W."/>
            <person name="Lindquist E.A."/>
            <person name="Lucas S."/>
            <person name="Mayer K.F."/>
            <person name="Moreau H."/>
            <person name="Not F."/>
            <person name="Otillar R."/>
            <person name="Panaud O."/>
            <person name="Pangilinan J."/>
            <person name="Paulsen I."/>
            <person name="Piegu B."/>
            <person name="Poliakov A."/>
            <person name="Robbens S."/>
            <person name="Schmutz J."/>
            <person name="Toulza E."/>
            <person name="Wyss T."/>
            <person name="Zelensky A."/>
            <person name="Zhou K."/>
            <person name="Armbrust E.V."/>
            <person name="Bhattacharya D."/>
            <person name="Goodenough U.W."/>
            <person name="Van de Peer Y."/>
            <person name="Grigoriev I.V."/>
        </authorList>
    </citation>
    <scope>NUCLEOTIDE SEQUENCE [LARGE SCALE GENOMIC DNA]</scope>
    <source>
        <strain evidence="7">RCC299 / NOUM17</strain>
    </source>
</reference>
<dbReference type="OrthoDB" id="497912at2759"/>
<evidence type="ECO:0000313" key="6">
    <source>
        <dbReference type="EMBL" id="ACO64425.1"/>
    </source>
</evidence>
<dbReference type="OMA" id="CDARMLG"/>
<evidence type="ECO:0000259" key="5">
    <source>
        <dbReference type="PROSITE" id="PS50886"/>
    </source>
</evidence>
<feature type="compositionally biased region" description="Basic and acidic residues" evidence="4">
    <location>
        <begin position="143"/>
        <end position="166"/>
    </location>
</feature>
<proteinExistence type="predicted"/>
<evidence type="ECO:0000256" key="1">
    <source>
        <dbReference type="ARBA" id="ARBA00022555"/>
    </source>
</evidence>
<gene>
    <name evidence="6" type="ORF">MICPUN_59199</name>
</gene>
<dbReference type="SUPFAM" id="SSF50249">
    <property type="entry name" value="Nucleic acid-binding proteins"/>
    <property type="match status" value="1"/>
</dbReference>
<dbReference type="InterPro" id="IPR002547">
    <property type="entry name" value="tRNA-bd_dom"/>
</dbReference>
<keyword evidence="7" id="KW-1185">Reference proteome</keyword>
<dbReference type="RefSeq" id="XP_002503167.1">
    <property type="nucleotide sequence ID" value="XM_002503121.1"/>
</dbReference>
<dbReference type="InterPro" id="IPR033714">
    <property type="entry name" value="tRNA_bind_bactPheRS"/>
</dbReference>
<keyword evidence="2 3" id="KW-0694">RNA-binding</keyword>
<dbReference type="PROSITE" id="PS50886">
    <property type="entry name" value="TRBD"/>
    <property type="match status" value="1"/>
</dbReference>
<dbReference type="GeneID" id="8244099"/>
<evidence type="ECO:0000313" key="7">
    <source>
        <dbReference type="Proteomes" id="UP000002009"/>
    </source>
</evidence>
<dbReference type="Pfam" id="PF01588">
    <property type="entry name" value="tRNA_bind"/>
    <property type="match status" value="1"/>
</dbReference>
<dbReference type="GO" id="GO:0000049">
    <property type="term" value="F:tRNA binding"/>
    <property type="evidence" value="ECO:0007669"/>
    <property type="project" value="UniProtKB-UniRule"/>
</dbReference>
<dbReference type="EMBL" id="CP001327">
    <property type="protein sequence ID" value="ACO64425.1"/>
    <property type="molecule type" value="Genomic_DNA"/>
</dbReference>
<dbReference type="InParanoid" id="C1E802"/>
<evidence type="ECO:0000256" key="4">
    <source>
        <dbReference type="SAM" id="MobiDB-lite"/>
    </source>
</evidence>
<evidence type="ECO:0000256" key="3">
    <source>
        <dbReference type="PROSITE-ProRule" id="PRU00209"/>
    </source>
</evidence>
<evidence type="ECO:0000256" key="2">
    <source>
        <dbReference type="ARBA" id="ARBA00022884"/>
    </source>
</evidence>
<dbReference type="Proteomes" id="UP000002009">
    <property type="component" value="Chromosome 6"/>
</dbReference>
<feature type="region of interest" description="Disordered" evidence="4">
    <location>
        <begin position="96"/>
        <end position="186"/>
    </location>
</feature>
<organism evidence="6 7">
    <name type="scientific">Micromonas commoda (strain RCC299 / NOUM17 / CCMP2709)</name>
    <name type="common">Picoplanktonic green alga</name>
    <dbReference type="NCBI Taxonomy" id="296587"/>
    <lineage>
        <taxon>Eukaryota</taxon>
        <taxon>Viridiplantae</taxon>
        <taxon>Chlorophyta</taxon>
        <taxon>Mamiellophyceae</taxon>
        <taxon>Mamiellales</taxon>
        <taxon>Mamiellaceae</taxon>
        <taxon>Micromonas</taxon>
    </lineage>
</organism>
<name>C1E802_MICCC</name>
<dbReference type="Gene3D" id="2.40.50.140">
    <property type="entry name" value="Nucleic acid-binding proteins"/>
    <property type="match status" value="1"/>
</dbReference>
<sequence>MADDLAGYLAGLVLECEDVRGKDKLKELKVDVGGDEPLTIVTNASNVEAGKRVVVATIGSELKDGAKVKKAMVGGVTSEGMLCDGPMLGWTGGGAGAAALLPESFKPGEAPPKSRPRLDGGGAGGDAPAAPAAKSTGPGVDSLFEKKLTKEEKKALQEKKKAERAAKKAAKGGQDAAEETKSDDAE</sequence>
<dbReference type="InterPro" id="IPR012340">
    <property type="entry name" value="NA-bd_OB-fold"/>
</dbReference>